<dbReference type="EnsemblMetazoa" id="AMAM024552-RA">
    <property type="protein sequence ID" value="AMAM024552-PA"/>
    <property type="gene ID" value="AMAM024552"/>
</dbReference>
<evidence type="ECO:0000256" key="2">
    <source>
        <dbReference type="ARBA" id="ARBA00022737"/>
    </source>
</evidence>
<dbReference type="PANTHER" id="PTHR24366:SF96">
    <property type="entry name" value="LEUCINE RICH REPEAT CONTAINING 53"/>
    <property type="match status" value="1"/>
</dbReference>
<keyword evidence="3" id="KW-0732">Signal</keyword>
<proteinExistence type="predicted"/>
<accession>A0A2C9H4D0</accession>
<dbReference type="InterPro" id="IPR001611">
    <property type="entry name" value="Leu-rich_rpt"/>
</dbReference>
<dbReference type="SUPFAM" id="SSF52058">
    <property type="entry name" value="L domain-like"/>
    <property type="match status" value="1"/>
</dbReference>
<dbReference type="PANTHER" id="PTHR24366">
    <property type="entry name" value="IG(IMMUNOGLOBULIN) AND LRR(LEUCINE RICH REPEAT) DOMAINS"/>
    <property type="match status" value="1"/>
</dbReference>
<name>A0A2C9H4D0_9DIPT</name>
<feature type="signal peptide" evidence="3">
    <location>
        <begin position="1"/>
        <end position="23"/>
    </location>
</feature>
<keyword evidence="5" id="KW-1185">Reference proteome</keyword>
<evidence type="ECO:0000313" key="5">
    <source>
        <dbReference type="Proteomes" id="UP000075901"/>
    </source>
</evidence>
<evidence type="ECO:0000256" key="1">
    <source>
        <dbReference type="ARBA" id="ARBA00022614"/>
    </source>
</evidence>
<dbReference type="Pfam" id="PF13855">
    <property type="entry name" value="LRR_8"/>
    <property type="match status" value="1"/>
</dbReference>
<dbReference type="AlphaFoldDB" id="A0A2C9H4D0"/>
<organism evidence="4 5">
    <name type="scientific">Anopheles maculatus</name>
    <dbReference type="NCBI Taxonomy" id="74869"/>
    <lineage>
        <taxon>Eukaryota</taxon>
        <taxon>Metazoa</taxon>
        <taxon>Ecdysozoa</taxon>
        <taxon>Arthropoda</taxon>
        <taxon>Hexapoda</taxon>
        <taxon>Insecta</taxon>
        <taxon>Pterygota</taxon>
        <taxon>Neoptera</taxon>
        <taxon>Endopterygota</taxon>
        <taxon>Diptera</taxon>
        <taxon>Nematocera</taxon>
        <taxon>Culicoidea</taxon>
        <taxon>Culicidae</taxon>
        <taxon>Anophelinae</taxon>
        <taxon>Anopheles</taxon>
        <taxon>Anopheles maculatus group</taxon>
    </lineage>
</organism>
<keyword evidence="1" id="KW-0433">Leucine-rich repeat</keyword>
<dbReference type="InterPro" id="IPR032675">
    <property type="entry name" value="LRR_dom_sf"/>
</dbReference>
<dbReference type="Gene3D" id="3.80.10.10">
    <property type="entry name" value="Ribonuclease Inhibitor"/>
    <property type="match status" value="1"/>
</dbReference>
<dbReference type="Proteomes" id="UP000075901">
    <property type="component" value="Unassembled WGS sequence"/>
</dbReference>
<evidence type="ECO:0000313" key="4">
    <source>
        <dbReference type="EnsemblMetazoa" id="AMAM024552-PA"/>
    </source>
</evidence>
<evidence type="ECO:0000256" key="3">
    <source>
        <dbReference type="SAM" id="SignalP"/>
    </source>
</evidence>
<evidence type="ECO:0008006" key="6">
    <source>
        <dbReference type="Google" id="ProtNLM"/>
    </source>
</evidence>
<reference evidence="5" key="1">
    <citation type="submission" date="2013-09" db="EMBL/GenBank/DDBJ databases">
        <title>The Genome Sequence of Anopheles maculatus species B.</title>
        <authorList>
            <consortium name="The Broad Institute Genomics Platform"/>
            <person name="Neafsey D.E."/>
            <person name="Besansky N."/>
            <person name="Howell P."/>
            <person name="Walton C."/>
            <person name="Young S.K."/>
            <person name="Zeng Q."/>
            <person name="Gargeya S."/>
            <person name="Fitzgerald M."/>
            <person name="Haas B."/>
            <person name="Abouelleil A."/>
            <person name="Allen A.W."/>
            <person name="Alvarado L."/>
            <person name="Arachchi H.M."/>
            <person name="Berlin A.M."/>
            <person name="Chapman S.B."/>
            <person name="Gainer-Dewar J."/>
            <person name="Goldberg J."/>
            <person name="Griggs A."/>
            <person name="Gujja S."/>
            <person name="Hansen M."/>
            <person name="Howarth C."/>
            <person name="Imamovic A."/>
            <person name="Ireland A."/>
            <person name="Larimer J."/>
            <person name="McCowan C."/>
            <person name="Murphy C."/>
            <person name="Pearson M."/>
            <person name="Poon T.W."/>
            <person name="Priest M."/>
            <person name="Roberts A."/>
            <person name="Saif S."/>
            <person name="Shea T."/>
            <person name="Sisk P."/>
            <person name="Sykes S."/>
            <person name="Wortman J."/>
            <person name="Nusbaum C."/>
            <person name="Birren B."/>
        </authorList>
    </citation>
    <scope>NUCLEOTIDE SEQUENCE [LARGE SCALE GENOMIC DNA]</scope>
    <source>
        <strain evidence="5">maculatus3</strain>
    </source>
</reference>
<dbReference type="VEuPathDB" id="VectorBase:AMAM024552"/>
<keyword evidence="2" id="KW-0677">Repeat</keyword>
<protein>
    <recommendedName>
        <fullName evidence="6">Leucine rich immune protein (Coil-less)</fullName>
    </recommendedName>
</protein>
<sequence>MCLILWISISGICLLLFSVSTGAVELSCSIVHSLPIGSERYVFNAMHGTPVRSQQRYEEVCIIASVKLNSTNAEVSFPKHQYIELFYASIPIIGPDLFRQLGEATLNLELRKGNVSELLFGSSKLNHLKISETGLSRFVVLEEYEFNLQTLVIHERLITVLPANVNLLRELRLLDLSGCSLTIVDLSQLSGLRSLSGLVLADNQLSTVEVSAGVELPALSKFDVQQNELSRIDRFPEMFPALTHTRLMQNRWDCEWVSEVRDKIWRKNITVLGMDFRCGRRINNGGLCCTYAHPFQARLAIAKAMLSVLDELSAGASNDGTQSIDPPITFKVFENETVDGVIGVETQHVGIYLQNPIGVV</sequence>
<feature type="chain" id="PRO_5012971355" description="Leucine rich immune protein (Coil-less)" evidence="3">
    <location>
        <begin position="24"/>
        <end position="360"/>
    </location>
</feature>
<reference evidence="4" key="2">
    <citation type="submission" date="2020-05" db="UniProtKB">
        <authorList>
            <consortium name="EnsemblMetazoa"/>
        </authorList>
    </citation>
    <scope>IDENTIFICATION</scope>
    <source>
        <strain evidence="4">maculatus3</strain>
    </source>
</reference>